<dbReference type="InterPro" id="IPR006597">
    <property type="entry name" value="Sel1-like"/>
</dbReference>
<accession>A0ABP8CDS7</accession>
<evidence type="ECO:0000313" key="1">
    <source>
        <dbReference type="EMBL" id="GAA4237944.1"/>
    </source>
</evidence>
<dbReference type="Proteomes" id="UP001501710">
    <property type="component" value="Unassembled WGS sequence"/>
</dbReference>
<proteinExistence type="predicted"/>
<protein>
    <recommendedName>
        <fullName evidence="3">Sel1 repeat family protein</fullName>
    </recommendedName>
</protein>
<sequence length="421" mass="46412">MGQDADGKPRGVDMFRRAQSYEAQGDLENAKRCYREAAESGHRAAAVVLGVLLASAPVASVDELFQKWMASDEVLRPAMKWWRSGIRGMNASFARELGQLLGWDPKVVETEHGLRAAFEAGDPLAGYQLARLLQERASLYDRDGFLRGARGWLREVNDLFDTLSEQTGPNARPTGFGSRWSPHKRRLRDQIYCYVLACSGKPSSLPSRYVPQRLEWEHGNGDVEATFLLGVSAFYPSEGQAERWFRTAAEAGHKQAAFELGAIRASSQDHEGADYWFRRAADAGHPGAAYQVAWDLCEKDPSAAEIQCGKAARAGSLQAAALLRVLQRIPRAAKSTGDRPSDSRVAQLLSAWDELSGLAPEADRCIDYLTEKSGLPRSDIIRVRQVRNQCAHPVAQGWPAQHEIDIALAIAEVLRKQISGS</sequence>
<name>A0ABP8CDS7_9ACTN</name>
<evidence type="ECO:0000313" key="2">
    <source>
        <dbReference type="Proteomes" id="UP001501710"/>
    </source>
</evidence>
<dbReference type="PANTHER" id="PTHR11102:SF160">
    <property type="entry name" value="ERAD-ASSOCIATED E3 UBIQUITIN-PROTEIN LIGASE COMPONENT HRD3"/>
    <property type="match status" value="1"/>
</dbReference>
<comment type="caution">
    <text evidence="1">The sequence shown here is derived from an EMBL/GenBank/DDBJ whole genome shotgun (WGS) entry which is preliminary data.</text>
</comment>
<dbReference type="SUPFAM" id="SSF81901">
    <property type="entry name" value="HCP-like"/>
    <property type="match status" value="2"/>
</dbReference>
<gene>
    <name evidence="1" type="ORF">GCM10022254_51840</name>
</gene>
<reference evidence="2" key="1">
    <citation type="journal article" date="2019" name="Int. J. Syst. Evol. Microbiol.">
        <title>The Global Catalogue of Microorganisms (GCM) 10K type strain sequencing project: providing services to taxonomists for standard genome sequencing and annotation.</title>
        <authorList>
            <consortium name="The Broad Institute Genomics Platform"/>
            <consortium name="The Broad Institute Genome Sequencing Center for Infectious Disease"/>
            <person name="Wu L."/>
            <person name="Ma J."/>
        </authorList>
    </citation>
    <scope>NUCLEOTIDE SEQUENCE [LARGE SCALE GENOMIC DNA]</scope>
    <source>
        <strain evidence="2">JCM 17440</strain>
    </source>
</reference>
<evidence type="ECO:0008006" key="3">
    <source>
        <dbReference type="Google" id="ProtNLM"/>
    </source>
</evidence>
<dbReference type="PANTHER" id="PTHR11102">
    <property type="entry name" value="SEL-1-LIKE PROTEIN"/>
    <property type="match status" value="1"/>
</dbReference>
<keyword evidence="2" id="KW-1185">Reference proteome</keyword>
<dbReference type="InterPro" id="IPR011990">
    <property type="entry name" value="TPR-like_helical_dom_sf"/>
</dbReference>
<dbReference type="EMBL" id="BAABAS010000019">
    <property type="protein sequence ID" value="GAA4237944.1"/>
    <property type="molecule type" value="Genomic_DNA"/>
</dbReference>
<dbReference type="Gene3D" id="1.25.40.10">
    <property type="entry name" value="Tetratricopeptide repeat domain"/>
    <property type="match status" value="2"/>
</dbReference>
<organism evidence="1 2">
    <name type="scientific">Actinomadura meridiana</name>
    <dbReference type="NCBI Taxonomy" id="559626"/>
    <lineage>
        <taxon>Bacteria</taxon>
        <taxon>Bacillati</taxon>
        <taxon>Actinomycetota</taxon>
        <taxon>Actinomycetes</taxon>
        <taxon>Streptosporangiales</taxon>
        <taxon>Thermomonosporaceae</taxon>
        <taxon>Actinomadura</taxon>
    </lineage>
</organism>
<dbReference type="InterPro" id="IPR050767">
    <property type="entry name" value="Sel1_AlgK"/>
</dbReference>
<dbReference type="SMART" id="SM00671">
    <property type="entry name" value="SEL1"/>
    <property type="match status" value="3"/>
</dbReference>